<dbReference type="GO" id="GO:0005737">
    <property type="term" value="C:cytoplasm"/>
    <property type="evidence" value="ECO:0007669"/>
    <property type="project" value="UniProtKB-SubCell"/>
</dbReference>
<dbReference type="OMA" id="DGNTEPC"/>
<feature type="domain" description="Exportin-7/Ran-binding protein 17 TPR repeats" evidence="8">
    <location>
        <begin position="335"/>
        <end position="450"/>
    </location>
</feature>
<evidence type="ECO:0000256" key="2">
    <source>
        <dbReference type="ARBA" id="ARBA00004496"/>
    </source>
</evidence>
<gene>
    <name evidence="9" type="ORF">RO3G_15360</name>
</gene>
<organism evidence="9 10">
    <name type="scientific">Rhizopus delemar (strain RA 99-880 / ATCC MYA-4621 / FGSC 9543 / NRRL 43880)</name>
    <name type="common">Mucormycosis agent</name>
    <name type="synonym">Rhizopus arrhizus var. delemar</name>
    <dbReference type="NCBI Taxonomy" id="246409"/>
    <lineage>
        <taxon>Eukaryota</taxon>
        <taxon>Fungi</taxon>
        <taxon>Fungi incertae sedis</taxon>
        <taxon>Mucoromycota</taxon>
        <taxon>Mucoromycotina</taxon>
        <taxon>Mucoromycetes</taxon>
        <taxon>Mucorales</taxon>
        <taxon>Mucorineae</taxon>
        <taxon>Rhizopodaceae</taxon>
        <taxon>Rhizopus</taxon>
    </lineage>
</organism>
<evidence type="ECO:0000256" key="4">
    <source>
        <dbReference type="ARBA" id="ARBA00022448"/>
    </source>
</evidence>
<proteinExistence type="inferred from homology"/>
<evidence type="ECO:0000256" key="5">
    <source>
        <dbReference type="ARBA" id="ARBA00022490"/>
    </source>
</evidence>
<dbReference type="OrthoDB" id="244158at2759"/>
<keyword evidence="6" id="KW-0653">Protein transport</keyword>
<dbReference type="STRING" id="246409.I1CQB9"/>
<dbReference type="GO" id="GO:0006611">
    <property type="term" value="P:protein export from nucleus"/>
    <property type="evidence" value="ECO:0007669"/>
    <property type="project" value="TreeGrafter"/>
</dbReference>
<dbReference type="InParanoid" id="I1CQB9"/>
<comment type="subcellular location">
    <subcellularLocation>
        <location evidence="2">Cytoplasm</location>
    </subcellularLocation>
    <subcellularLocation>
        <location evidence="1">Nucleus</location>
    </subcellularLocation>
</comment>
<evidence type="ECO:0000256" key="1">
    <source>
        <dbReference type="ARBA" id="ARBA00004123"/>
    </source>
</evidence>
<keyword evidence="10" id="KW-1185">Reference proteome</keyword>
<evidence type="ECO:0000256" key="6">
    <source>
        <dbReference type="ARBA" id="ARBA00022927"/>
    </source>
</evidence>
<keyword evidence="4" id="KW-0813">Transport</keyword>
<accession>I1CQB9</accession>
<dbReference type="GO" id="GO:0005643">
    <property type="term" value="C:nuclear pore"/>
    <property type="evidence" value="ECO:0007669"/>
    <property type="project" value="TreeGrafter"/>
</dbReference>
<dbReference type="InterPro" id="IPR044189">
    <property type="entry name" value="XPO4/7-like"/>
</dbReference>
<dbReference type="EMBL" id="CH476747">
    <property type="protein sequence ID" value="EIE90649.1"/>
    <property type="molecule type" value="Genomic_DNA"/>
</dbReference>
<dbReference type="InterPro" id="IPR057947">
    <property type="entry name" value="TPR_XPO7/RBP17"/>
</dbReference>
<dbReference type="RefSeq" id="XP_067526045.1">
    <property type="nucleotide sequence ID" value="XM_067669944.1"/>
</dbReference>
<dbReference type="GeneID" id="93622325"/>
<evidence type="ECO:0000256" key="3">
    <source>
        <dbReference type="ARBA" id="ARBA00009466"/>
    </source>
</evidence>
<dbReference type="Proteomes" id="UP000009138">
    <property type="component" value="Unassembled WGS sequence"/>
</dbReference>
<evidence type="ECO:0000256" key="7">
    <source>
        <dbReference type="ARBA" id="ARBA00023242"/>
    </source>
</evidence>
<dbReference type="eggNOG" id="KOG1410">
    <property type="taxonomic scope" value="Eukaryota"/>
</dbReference>
<dbReference type="PANTHER" id="PTHR12596:SF2">
    <property type="entry name" value="EXPORTIN-7 ISOFORM X1"/>
    <property type="match status" value="1"/>
</dbReference>
<dbReference type="VEuPathDB" id="FungiDB:RO3G_15360"/>
<evidence type="ECO:0000313" key="9">
    <source>
        <dbReference type="EMBL" id="EIE90649.1"/>
    </source>
</evidence>
<dbReference type="Gene3D" id="1.25.10.10">
    <property type="entry name" value="Leucine-rich Repeat Variant"/>
    <property type="match status" value="1"/>
</dbReference>
<protein>
    <recommendedName>
        <fullName evidence="8">Exportin-7/Ran-binding protein 17 TPR repeats domain-containing protein</fullName>
    </recommendedName>
</protein>
<dbReference type="InterPro" id="IPR011989">
    <property type="entry name" value="ARM-like"/>
</dbReference>
<keyword evidence="7" id="KW-0539">Nucleus</keyword>
<dbReference type="Pfam" id="PF25795">
    <property type="entry name" value="TPR_XPO7"/>
    <property type="match status" value="1"/>
</dbReference>
<comment type="similarity">
    <text evidence="3">Belongs to the exportin family.</text>
</comment>
<dbReference type="InterPro" id="IPR016024">
    <property type="entry name" value="ARM-type_fold"/>
</dbReference>
<keyword evidence="5" id="KW-0963">Cytoplasm</keyword>
<evidence type="ECO:0000313" key="10">
    <source>
        <dbReference type="Proteomes" id="UP000009138"/>
    </source>
</evidence>
<dbReference type="PANTHER" id="PTHR12596">
    <property type="entry name" value="EXPORTIN 4,7-RELATED"/>
    <property type="match status" value="1"/>
</dbReference>
<name>I1CQB9_RHIO9</name>
<dbReference type="SUPFAM" id="SSF48371">
    <property type="entry name" value="ARM repeat"/>
    <property type="match status" value="1"/>
</dbReference>
<dbReference type="GO" id="GO:0005049">
    <property type="term" value="F:nuclear export signal receptor activity"/>
    <property type="evidence" value="ECO:0007669"/>
    <property type="project" value="InterPro"/>
</dbReference>
<sequence length="757" mass="87007">MSQQDERTVYYISLCEQLYNPKTLQDSVEAQKILEQSFPTFSNSTATNDIATPTETASALRVLLESSPSPYVQTFCFSRLKQLVQDQLTTFSTEAKIQLLSQLASLLAIMTLIGWFEVEKYKDVYKDISQFIQASVDHRIIGLQILSVLVQDMNPPSFTRNSSKYRKAVDQEQRLKEVTLNLIVRCFSYDFSGTSPDESGEDVGTIQVPTTWRPLLTKEDFLSTFFKAYNEFEPSLASKVMDCLVQIASVRIALFNEPYRTQFITSIMQGIRDIILSSHGLDNSDTYNGFCRFLSRFRATVPLNEMQLGEEAIEKLSTITVEVVQAYVSATIESVPVYIEEGLDDPLENEDALIESLNYLGQIAHKKYRDSGMVITQVFDPITVQYQELVNSISVANPEGFREMLEIIETKFAWLIYIMAAFVGNRAAFMTSDNVDKMDSEITTRVLQLIYSNLSKVFGISDQVTMLDVIMRKIVSNMQFWADNELVIRRTLELFNDLNTGYGASKNLRKIETTNLIFQNHIASEIAFFQHEKQRENRTLYFQILCKLLFADDNATERIFYEFMKPFDMRIQALGPLDTIEAFRQEKTRRAIRDIFIDLHGFISSIQSRRHFLFFFDWFYNHHSSLLLHAVEAWSPDPIVNTLLTFYLEYASNKNQRLGFDISSPNGILIFKDASHIICSYNQQLSKQPEPSADQAYDYKYKGISLCFNILSKCLGGKYINFGILWLYQDKAANEAFEATLQLVQSIPLNDLFVRRK</sequence>
<reference evidence="9 10" key="1">
    <citation type="journal article" date="2009" name="PLoS Genet.">
        <title>Genomic analysis of the basal lineage fungus Rhizopus oryzae reveals a whole-genome duplication.</title>
        <authorList>
            <person name="Ma L.-J."/>
            <person name="Ibrahim A.S."/>
            <person name="Skory C."/>
            <person name="Grabherr M.G."/>
            <person name="Burger G."/>
            <person name="Butler M."/>
            <person name="Elias M."/>
            <person name="Idnurm A."/>
            <person name="Lang B.F."/>
            <person name="Sone T."/>
            <person name="Abe A."/>
            <person name="Calvo S.E."/>
            <person name="Corrochano L.M."/>
            <person name="Engels R."/>
            <person name="Fu J."/>
            <person name="Hansberg W."/>
            <person name="Kim J.-M."/>
            <person name="Kodira C.D."/>
            <person name="Koehrsen M.J."/>
            <person name="Liu B."/>
            <person name="Miranda-Saavedra D."/>
            <person name="O'Leary S."/>
            <person name="Ortiz-Castellanos L."/>
            <person name="Poulter R."/>
            <person name="Rodriguez-Romero J."/>
            <person name="Ruiz-Herrera J."/>
            <person name="Shen Y.-Q."/>
            <person name="Zeng Q."/>
            <person name="Galagan J."/>
            <person name="Birren B.W."/>
            <person name="Cuomo C.A."/>
            <person name="Wickes B.L."/>
        </authorList>
    </citation>
    <scope>NUCLEOTIDE SEQUENCE [LARGE SCALE GENOMIC DNA]</scope>
    <source>
        <strain evidence="10">RA 99-880 / ATCC MYA-4621 / FGSC 9543 / NRRL 43880</strain>
    </source>
</reference>
<evidence type="ECO:0000259" key="8">
    <source>
        <dbReference type="Pfam" id="PF25795"/>
    </source>
</evidence>
<dbReference type="AlphaFoldDB" id="I1CQB9"/>